<reference evidence="2" key="1">
    <citation type="journal article" date="2014" name="Front. Microbiol.">
        <title>High frequency of phylogenetically diverse reductive dehalogenase-homologous genes in deep subseafloor sedimentary metagenomes.</title>
        <authorList>
            <person name="Kawai M."/>
            <person name="Futagami T."/>
            <person name="Toyoda A."/>
            <person name="Takaki Y."/>
            <person name="Nishi S."/>
            <person name="Hori S."/>
            <person name="Arai W."/>
            <person name="Tsubouchi T."/>
            <person name="Morono Y."/>
            <person name="Uchiyama I."/>
            <person name="Ito T."/>
            <person name="Fujiyama A."/>
            <person name="Inagaki F."/>
            <person name="Takami H."/>
        </authorList>
    </citation>
    <scope>NUCLEOTIDE SEQUENCE</scope>
    <source>
        <strain evidence="2">Expedition CK06-06</strain>
    </source>
</reference>
<name>X1D0R4_9ZZZZ</name>
<feature type="transmembrane region" description="Helical" evidence="1">
    <location>
        <begin position="12"/>
        <end position="32"/>
    </location>
</feature>
<evidence type="ECO:0000256" key="1">
    <source>
        <dbReference type="SAM" id="Phobius"/>
    </source>
</evidence>
<sequence length="93" mass="10748">MVSSHQKKMGILAIGLIVIIIIPLIISIPVAINIESSTYTWEVERWNKKIAREVEWTRICAGLDMFEERTIENYTESTITPDSQIIPLIRQYD</sequence>
<gene>
    <name evidence="2" type="ORF">S01H4_23248</name>
</gene>
<accession>X1D0R4</accession>
<evidence type="ECO:0000313" key="2">
    <source>
        <dbReference type="EMBL" id="GAG90041.1"/>
    </source>
</evidence>
<keyword evidence="1" id="KW-0472">Membrane</keyword>
<protein>
    <submittedName>
        <fullName evidence="2">Uncharacterized protein</fullName>
    </submittedName>
</protein>
<feature type="non-terminal residue" evidence="2">
    <location>
        <position position="93"/>
    </location>
</feature>
<keyword evidence="1" id="KW-1133">Transmembrane helix</keyword>
<organism evidence="2">
    <name type="scientific">marine sediment metagenome</name>
    <dbReference type="NCBI Taxonomy" id="412755"/>
    <lineage>
        <taxon>unclassified sequences</taxon>
        <taxon>metagenomes</taxon>
        <taxon>ecological metagenomes</taxon>
    </lineage>
</organism>
<dbReference type="AlphaFoldDB" id="X1D0R4"/>
<dbReference type="EMBL" id="BART01010760">
    <property type="protein sequence ID" value="GAG90041.1"/>
    <property type="molecule type" value="Genomic_DNA"/>
</dbReference>
<keyword evidence="1" id="KW-0812">Transmembrane</keyword>
<comment type="caution">
    <text evidence="2">The sequence shown here is derived from an EMBL/GenBank/DDBJ whole genome shotgun (WGS) entry which is preliminary data.</text>
</comment>
<proteinExistence type="predicted"/>